<dbReference type="EMBL" id="JAKJPO010000001">
    <property type="protein sequence ID" value="MCF7221119.1"/>
    <property type="molecule type" value="Genomic_DNA"/>
</dbReference>
<organism evidence="2 3">
    <name type="scientific">Marilutibacter chinensis</name>
    <dbReference type="NCBI Taxonomy" id="2912247"/>
    <lineage>
        <taxon>Bacteria</taxon>
        <taxon>Pseudomonadati</taxon>
        <taxon>Pseudomonadota</taxon>
        <taxon>Gammaproteobacteria</taxon>
        <taxon>Lysobacterales</taxon>
        <taxon>Lysobacteraceae</taxon>
        <taxon>Marilutibacter</taxon>
    </lineage>
</organism>
<dbReference type="Gene3D" id="3.10.180.10">
    <property type="entry name" value="2,3-Dihydroxybiphenyl 1,2-Dioxygenase, domain 1"/>
    <property type="match status" value="1"/>
</dbReference>
<sequence length="151" mass="16241">MPAAETPPFKLLQLDHVVLRVRDIARMEVFYCEVLGCTVEKRQPAVSMVQLRAGSSLIDLVDVEGRIGRAGGAPPGDEGRNMDHLCLAVEPFEREAIVAHLQAHGARVGEFGSRYGAMGEGPSQYLFDPEGNMIELKGPPDVPAIAMAATS</sequence>
<dbReference type="Pfam" id="PF00903">
    <property type="entry name" value="Glyoxalase"/>
    <property type="match status" value="1"/>
</dbReference>
<dbReference type="PROSITE" id="PS51819">
    <property type="entry name" value="VOC"/>
    <property type="match status" value="1"/>
</dbReference>
<evidence type="ECO:0000313" key="2">
    <source>
        <dbReference type="EMBL" id="MCF7221119.1"/>
    </source>
</evidence>
<dbReference type="RefSeq" id="WP_237053475.1">
    <property type="nucleotide sequence ID" value="NZ_JAKJPO010000001.1"/>
</dbReference>
<proteinExistence type="predicted"/>
<comment type="caution">
    <text evidence="2">The sequence shown here is derived from an EMBL/GenBank/DDBJ whole genome shotgun (WGS) entry which is preliminary data.</text>
</comment>
<dbReference type="InterPro" id="IPR050383">
    <property type="entry name" value="GlyoxalaseI/FosfomycinResist"/>
</dbReference>
<dbReference type="PANTHER" id="PTHR21366:SF14">
    <property type="entry name" value="GLYOXALASE DOMAIN-CONTAINING PROTEIN 5"/>
    <property type="match status" value="1"/>
</dbReference>
<keyword evidence="3" id="KW-1185">Reference proteome</keyword>
<dbReference type="InterPro" id="IPR029068">
    <property type="entry name" value="Glyas_Bleomycin-R_OHBP_Dase"/>
</dbReference>
<dbReference type="Proteomes" id="UP001430796">
    <property type="component" value="Unassembled WGS sequence"/>
</dbReference>
<reference evidence="2 3" key="3">
    <citation type="submission" date="2022-01" db="EMBL/GenBank/DDBJ databases">
        <authorList>
            <person name="Zhou L.Y."/>
        </authorList>
    </citation>
    <scope>NUCLEOTIDE SEQUENCE [LARGE SCALE GENOMIC DNA]</scope>
    <source>
        <strain evidence="2 3">TLK-CK17</strain>
    </source>
</reference>
<reference evidence="2 3" key="1">
    <citation type="submission" date="2022-01" db="EMBL/GenBank/DDBJ databases">
        <title>Lysobacter chinensis sp. nov., a bacterium isolated from cow dung compost.</title>
        <authorList>
            <person name="Liu Y."/>
        </authorList>
    </citation>
    <scope>NUCLEOTIDE SEQUENCE [LARGE SCALE GENOMIC DNA]</scope>
    <source>
        <strain evidence="2 3">TLK-CK17</strain>
    </source>
</reference>
<reference evidence="3" key="2">
    <citation type="submission" date="2022-01" db="EMBL/GenBank/DDBJ databases">
        <title>Lysobacter chinensis sp. nov., a bacterium isolated from cow dung compost.</title>
        <authorList>
            <person name="Zhou L.Y."/>
        </authorList>
    </citation>
    <scope>NUCLEOTIDE SEQUENCE [LARGE SCALE GENOMIC DNA]</scope>
    <source>
        <strain evidence="3">TLK-CK17</strain>
    </source>
</reference>
<feature type="domain" description="VOC" evidence="1">
    <location>
        <begin position="13"/>
        <end position="139"/>
    </location>
</feature>
<evidence type="ECO:0000313" key="3">
    <source>
        <dbReference type="Proteomes" id="UP001430796"/>
    </source>
</evidence>
<dbReference type="SUPFAM" id="SSF54593">
    <property type="entry name" value="Glyoxalase/Bleomycin resistance protein/Dihydroxybiphenyl dioxygenase"/>
    <property type="match status" value="1"/>
</dbReference>
<protein>
    <submittedName>
        <fullName evidence="2">VOC family protein</fullName>
    </submittedName>
</protein>
<accession>A0ABS9HSE5</accession>
<name>A0ABS9HSE5_9GAMM</name>
<dbReference type="PANTHER" id="PTHR21366">
    <property type="entry name" value="GLYOXALASE FAMILY PROTEIN"/>
    <property type="match status" value="1"/>
</dbReference>
<dbReference type="InterPro" id="IPR004360">
    <property type="entry name" value="Glyas_Fos-R_dOase_dom"/>
</dbReference>
<gene>
    <name evidence="2" type="ORF">L3V18_04855</name>
</gene>
<evidence type="ECO:0000259" key="1">
    <source>
        <dbReference type="PROSITE" id="PS51819"/>
    </source>
</evidence>
<dbReference type="InterPro" id="IPR037523">
    <property type="entry name" value="VOC_core"/>
</dbReference>